<dbReference type="SUPFAM" id="SSF46785">
    <property type="entry name" value="Winged helix' DNA-binding domain"/>
    <property type="match status" value="1"/>
</dbReference>
<evidence type="ECO:0000313" key="2">
    <source>
        <dbReference type="Proteomes" id="UP000031830"/>
    </source>
</evidence>
<dbReference type="Proteomes" id="UP000031830">
    <property type="component" value="Chromosome"/>
</dbReference>
<dbReference type="EMBL" id="CP009440">
    <property type="protein sequence ID" value="AJI53254.1"/>
    <property type="molecule type" value="Genomic_DNA"/>
</dbReference>
<name>A0A0B6CRZ9_9GAMM</name>
<dbReference type="AlphaFoldDB" id="A0A0B6CRZ9"/>
<dbReference type="OrthoDB" id="5603618at2"/>
<proteinExistence type="predicted"/>
<organism evidence="1 2">
    <name type="scientific">Francisella philomiragia</name>
    <dbReference type="NCBI Taxonomy" id="28110"/>
    <lineage>
        <taxon>Bacteria</taxon>
        <taxon>Pseudomonadati</taxon>
        <taxon>Pseudomonadota</taxon>
        <taxon>Gammaproteobacteria</taxon>
        <taxon>Thiotrichales</taxon>
        <taxon>Francisellaceae</taxon>
        <taxon>Francisella</taxon>
    </lineage>
</organism>
<gene>
    <name evidence="1" type="ORF">LA55_1901</name>
</gene>
<evidence type="ECO:0000313" key="1">
    <source>
        <dbReference type="EMBL" id="AJI53254.1"/>
    </source>
</evidence>
<accession>A0A0B6CRZ9</accession>
<reference evidence="1 2" key="1">
    <citation type="journal article" date="2015" name="Genome Announc.">
        <title>Genome sequencing of 18 francisella strains to aid in assay development and testing.</title>
        <authorList>
            <person name="Johnson S.L."/>
            <person name="Daligault H.E."/>
            <person name="Davenport K.W."/>
            <person name="Coyne S.R."/>
            <person name="Frey K.G."/>
            <person name="Koroleva G.I."/>
            <person name="Broomall S.M."/>
            <person name="Bishop-Lilly K.A."/>
            <person name="Bruce D.C."/>
            <person name="Chertkov O."/>
            <person name="Freitas T."/>
            <person name="Jaissle J."/>
            <person name="Ladner J.T."/>
            <person name="Rosenzweig C.N."/>
            <person name="Gibbons H.S."/>
            <person name="Palacios G.F."/>
            <person name="Redden C.L."/>
            <person name="Xu Y."/>
            <person name="Minogue T.D."/>
            <person name="Chain P.S."/>
        </authorList>
    </citation>
    <scope>NUCLEOTIDE SEQUENCE [LARGE SCALE GENOMIC DNA]</scope>
    <source>
        <strain evidence="1 2">GA01-2794</strain>
    </source>
</reference>
<dbReference type="KEGG" id="fpz:LA55_1901"/>
<sequence>MSQNFGKVVDKNVIEGTRYFISLVELGSYTAVKNYYSVEISTVRNKLELLESYLGVKLTRPSRNKIDITDCGKKYYLSCSKLYTDLQNTILSSKYNGIDKLKYIRLFGTRSFVEYILPNIHQIDDKCEYTFTSDTYLFDQKASYLYQLCNYDIALIAAKDLEKIDQDNWVVCATVDSISLPSKIYVNQELMSRYDLTNNPENVFNLPFILRGDHTAFSLNVKIKGKTTSKAIENIRYIVEDDNYKVMLIEQGLGAGILLDNYSQISKSDIVALDNIISETFHEKVVVIVSKYISNKTKIIKFLRRQVDSYVNTILKA</sequence>
<dbReference type="Gene3D" id="1.10.10.10">
    <property type="entry name" value="Winged helix-like DNA-binding domain superfamily/Winged helix DNA-binding domain"/>
    <property type="match status" value="1"/>
</dbReference>
<dbReference type="RefSeq" id="WP_044526923.1">
    <property type="nucleotide sequence ID" value="NZ_CP009440.1"/>
</dbReference>
<dbReference type="STRING" id="28110.KU46_334"/>
<dbReference type="InterPro" id="IPR036390">
    <property type="entry name" value="WH_DNA-bd_sf"/>
</dbReference>
<protein>
    <submittedName>
        <fullName evidence="1">Putative transcriptional regulator</fullName>
    </submittedName>
</protein>
<dbReference type="InterPro" id="IPR036388">
    <property type="entry name" value="WH-like_DNA-bd_sf"/>
</dbReference>